<dbReference type="EMBL" id="NKXO01000026">
    <property type="protein sequence ID" value="PKQ68263.1"/>
    <property type="molecule type" value="Genomic_DNA"/>
</dbReference>
<dbReference type="OrthoDB" id="977295at2"/>
<feature type="coiled-coil region" evidence="1">
    <location>
        <begin position="41"/>
        <end position="68"/>
    </location>
</feature>
<accession>A0A2N3IDG4</accession>
<reference evidence="2 3" key="1">
    <citation type="submission" date="2017-06" db="EMBL/GenBank/DDBJ databases">
        <title>Raineya orbicola gen. nov., sp. nov. a slightly thermophilic bacterium of the phylum Bacteroidetes and the description of Raineyaceae fam. nov.</title>
        <authorList>
            <person name="Albuquerque L."/>
            <person name="Polonia A.R.M."/>
            <person name="Barroso C."/>
            <person name="Froufe H.J.C."/>
            <person name="Lage O."/>
            <person name="Lobo-Da-Cunha A."/>
            <person name="Egas C."/>
            <person name="Da Costa M.S."/>
        </authorList>
    </citation>
    <scope>NUCLEOTIDE SEQUENCE [LARGE SCALE GENOMIC DNA]</scope>
    <source>
        <strain evidence="2 3">SPSPC-11</strain>
    </source>
</reference>
<gene>
    <name evidence="2" type="ORF">Rain11_1731</name>
</gene>
<evidence type="ECO:0000313" key="2">
    <source>
        <dbReference type="EMBL" id="PKQ68263.1"/>
    </source>
</evidence>
<dbReference type="InterPro" id="IPR007139">
    <property type="entry name" value="DUF349"/>
</dbReference>
<keyword evidence="1" id="KW-0175">Coiled coil</keyword>
<keyword evidence="3" id="KW-1185">Reference proteome</keyword>
<organism evidence="2 3">
    <name type="scientific">Raineya orbicola</name>
    <dbReference type="NCBI Taxonomy" id="2016530"/>
    <lineage>
        <taxon>Bacteria</taxon>
        <taxon>Pseudomonadati</taxon>
        <taxon>Bacteroidota</taxon>
        <taxon>Cytophagia</taxon>
        <taxon>Cytophagales</taxon>
        <taxon>Raineyaceae</taxon>
        <taxon>Raineya</taxon>
    </lineage>
</organism>
<comment type="caution">
    <text evidence="2">The sequence shown here is derived from an EMBL/GenBank/DDBJ whole genome shotgun (WGS) entry which is preliminary data.</text>
</comment>
<dbReference type="Pfam" id="PF03993">
    <property type="entry name" value="DUF349"/>
    <property type="match status" value="2"/>
</dbReference>
<name>A0A2N3IDG4_9BACT</name>
<dbReference type="Proteomes" id="UP000233387">
    <property type="component" value="Unassembled WGS sequence"/>
</dbReference>
<evidence type="ECO:0000313" key="3">
    <source>
        <dbReference type="Proteomes" id="UP000233387"/>
    </source>
</evidence>
<proteinExistence type="predicted"/>
<evidence type="ECO:0000256" key="1">
    <source>
        <dbReference type="SAM" id="Coils"/>
    </source>
</evidence>
<protein>
    <recommendedName>
        <fullName evidence="4">DUF349 domain-containing protein</fullName>
    </recommendedName>
</protein>
<dbReference type="AlphaFoldDB" id="A0A2N3IDG4"/>
<evidence type="ECO:0008006" key="4">
    <source>
        <dbReference type="Google" id="ProtNLM"/>
    </source>
</evidence>
<dbReference type="RefSeq" id="WP_101359003.1">
    <property type="nucleotide sequence ID" value="NZ_NKXO01000026.1"/>
</dbReference>
<sequence>MNITYNHPYGYIADGKVFLKGYLNYPDREIGVVKETDEKSIEYFEKRYAELCEKINKLEQDIHQAENKGSYLMKLLHLREYTLQFKGLGDFPVLLSRLDELEKFLRSLIEQNRQRNLDIKNQILADLALLVDETDWKTTDAKVEELKQRWIRTGAVEESQQAEMEDHFTRLIKAYYQHKKEHFKRKAEEVKNRLNQYRLLVDKASILKLSDDFEATALAFKEMQQQWKTIGKVPQKKLEKYWERFKKINNEFFHRYKQFKEGVPVEQIKPLDPLEQARIIQEKLCKRAESLIGVNTEASVNEAKQLLVTWKNEVNNPRYLDKNLANRFRYACDRIFEESYLMKVVMRKYPDFYQKPKLDQFRIKTSFLRELIRKDEQEIHIAESSDNYKPEHKSFNLATQKRKVQVKNIMLEEFDKELKKLYTPPKNFQKNYIPKK</sequence>